<reference evidence="1" key="1">
    <citation type="submission" date="2021-05" db="EMBL/GenBank/DDBJ databases">
        <authorList>
            <person name="Scholz U."/>
            <person name="Mascher M."/>
            <person name="Fiebig A."/>
        </authorList>
    </citation>
    <scope>NUCLEOTIDE SEQUENCE [LARGE SCALE GENOMIC DNA]</scope>
</reference>
<evidence type="ECO:0000313" key="2">
    <source>
        <dbReference type="Proteomes" id="UP001732700"/>
    </source>
</evidence>
<dbReference type="EnsemblPlants" id="AVESA.00010b.r2.3DG0527620.1">
    <property type="protein sequence ID" value="AVESA.00010b.r2.3DG0527620.1.CDS"/>
    <property type="gene ID" value="AVESA.00010b.r2.3DG0527620"/>
</dbReference>
<evidence type="ECO:0000313" key="1">
    <source>
        <dbReference type="EnsemblPlants" id="AVESA.00010b.r2.3DG0527620.1.CDS"/>
    </source>
</evidence>
<protein>
    <submittedName>
        <fullName evidence="1">Uncharacterized protein</fullName>
    </submittedName>
</protein>
<reference evidence="1" key="2">
    <citation type="submission" date="2025-09" db="UniProtKB">
        <authorList>
            <consortium name="EnsemblPlants"/>
        </authorList>
    </citation>
    <scope>IDENTIFICATION</scope>
</reference>
<organism evidence="1 2">
    <name type="scientific">Avena sativa</name>
    <name type="common">Oat</name>
    <dbReference type="NCBI Taxonomy" id="4498"/>
    <lineage>
        <taxon>Eukaryota</taxon>
        <taxon>Viridiplantae</taxon>
        <taxon>Streptophyta</taxon>
        <taxon>Embryophyta</taxon>
        <taxon>Tracheophyta</taxon>
        <taxon>Spermatophyta</taxon>
        <taxon>Magnoliopsida</taxon>
        <taxon>Liliopsida</taxon>
        <taxon>Poales</taxon>
        <taxon>Poaceae</taxon>
        <taxon>BOP clade</taxon>
        <taxon>Pooideae</taxon>
        <taxon>Poodae</taxon>
        <taxon>Poeae</taxon>
        <taxon>Poeae Chloroplast Group 1 (Aveneae type)</taxon>
        <taxon>Aveninae</taxon>
        <taxon>Avena</taxon>
    </lineage>
</organism>
<dbReference type="Proteomes" id="UP001732700">
    <property type="component" value="Chromosome 3D"/>
</dbReference>
<keyword evidence="2" id="KW-1185">Reference proteome</keyword>
<proteinExistence type="predicted"/>
<name>A0ACD5W053_AVESA</name>
<accession>A0ACD5W053</accession>
<sequence>MDPAHDPHASSAPFPTIPAAATHRQRVARPRRQGAPFRSDHPLTSSSSGRRLGGDDASFDAGPGARPSTAGGSRPSAFVFGADVTTSNRAAQEDPASPGSWGSPRGASFVFGSGAPGPSEMKRSSSLGSSAAPLCGLSAAAAVEELILDDCSVNKIDDSRGSDSVLEVSILHGDDDMLSQTVGCESKETSSSLVGPAVNSTKCTDRNDSMEFPKDHGNSSVGHSLDEGYSTKDETELSVNGGNVEQGLFVFGECASARHDLSAPEDGICIKLQPLPGSSNRDAPHSRPHEVHETEKASNAAPFNIGSQDDIAKVSFTKSSDGMQTQSTLVAASRLGEYGSFDEKSFILHDHSSAPKDKGVVKTMSMNRRAVKPKKFSSARQVSSLQTVLAADSFSGKVIPESNFNLEQSGKSGLRLEDCGIYVGNSHPEEADATETTEISHHGTRLTFAANSESSGHSDLPFASSTFDHNKLRSQRRLNKKSSEGMPANNSKFVQSLPTSVTSLAHGEVSARQPNAGLAAQWTEYSKAEPTTVTCTRKENFGYQEDCETWRIRGNQSYAAGQLTKAEEYYTHGINSVSPNDASRKELMLCYSNRAATRISLGRMRDALSDCLKATEIDSSFLKAQVRAANCLLALGDIEEARKGFEMCLKSNDAASLNHKLIEEASDGLQKAQKVSSFILQSKKYLVKKEFDKIPSALQMITDALSISIHSDSLMKMKAEALLLLRRYEEVIRFCGETMHLAERNSVSMCLDEHPENINLDSYSSSVKSWRYYLITKSYFFMGKLEEAHQFLKKHEDTTLVEYKCGEQSQQSVSSLSKTISELLHLKVAGNEAFQAGKYSEAVEHYTAALLSNTESLHFSAICFGNRAAAYQAMGHILDAIADCSLAIALDTSYCKVISRRASLYELIRDYSQAENDLRTLISLLEEQLQENMSTPSEKLDNVRNNLHRANLRLSALERDARKRNSLDIYLILGIEPSCSAADIKKAYRKAALRHHPDKAGNFLVRSENINDTLWTEIVNVIRRDADYLFKIIGKAYAILSDPTMKSKQ</sequence>